<dbReference type="EMBL" id="JAQQCF010000012">
    <property type="protein sequence ID" value="MFM0638088.1"/>
    <property type="molecule type" value="Genomic_DNA"/>
</dbReference>
<evidence type="ECO:0000313" key="1">
    <source>
        <dbReference type="EMBL" id="MFM0638088.1"/>
    </source>
</evidence>
<reference evidence="1 2" key="1">
    <citation type="journal article" date="2024" name="Chem. Sci.">
        <title>Discovery of megapolipeptins by genome mining of a Burkholderiales bacteria collection.</title>
        <authorList>
            <person name="Paulo B.S."/>
            <person name="Recchia M.J.J."/>
            <person name="Lee S."/>
            <person name="Fergusson C.H."/>
            <person name="Romanowski S.B."/>
            <person name="Hernandez A."/>
            <person name="Krull N."/>
            <person name="Liu D.Y."/>
            <person name="Cavanagh H."/>
            <person name="Bos A."/>
            <person name="Gray C.A."/>
            <person name="Murphy B.T."/>
            <person name="Linington R.G."/>
            <person name="Eustaquio A.S."/>
        </authorList>
    </citation>
    <scope>NUCLEOTIDE SEQUENCE [LARGE SCALE GENOMIC DNA]</scope>
    <source>
        <strain evidence="1 2">RL17-338-BIC-A</strain>
    </source>
</reference>
<dbReference type="Proteomes" id="UP001629432">
    <property type="component" value="Unassembled WGS sequence"/>
</dbReference>
<sequence>MRYPDAVHTEGEGWQAVVAAVDGLRDEIGQRHVENTSTLQELDVKVNVAIDRIDDLHRAFPGGDWEGHRRYHETLIEKAEARTKFYDDLRAELAKKGMWALIALLGLALWQYVKSKVVT</sequence>
<name>A0ABW9DU64_9BURK</name>
<evidence type="ECO:0000313" key="2">
    <source>
        <dbReference type="Proteomes" id="UP001629432"/>
    </source>
</evidence>
<accession>A0ABW9DU64</accession>
<proteinExistence type="predicted"/>
<evidence type="ECO:0008006" key="3">
    <source>
        <dbReference type="Google" id="ProtNLM"/>
    </source>
</evidence>
<protein>
    <recommendedName>
        <fullName evidence="3">DUF1640 domain-containing protein</fullName>
    </recommendedName>
</protein>
<gene>
    <name evidence="1" type="ORF">PQQ63_15405</name>
</gene>
<dbReference type="RefSeq" id="WP_408337023.1">
    <property type="nucleotide sequence ID" value="NZ_JAQQCF010000012.1"/>
</dbReference>
<keyword evidence="2" id="KW-1185">Reference proteome</keyword>
<comment type="caution">
    <text evidence="1">The sequence shown here is derived from an EMBL/GenBank/DDBJ whole genome shotgun (WGS) entry which is preliminary data.</text>
</comment>
<organism evidence="1 2">
    <name type="scientific">Paraburkholderia metrosideri</name>
    <dbReference type="NCBI Taxonomy" id="580937"/>
    <lineage>
        <taxon>Bacteria</taxon>
        <taxon>Pseudomonadati</taxon>
        <taxon>Pseudomonadota</taxon>
        <taxon>Betaproteobacteria</taxon>
        <taxon>Burkholderiales</taxon>
        <taxon>Burkholderiaceae</taxon>
        <taxon>Paraburkholderia</taxon>
    </lineage>
</organism>